<sequence length="221" mass="24458">MMDSFHMPLSHSAGAPTPSSDPELDNKVKKASEKISENLHIFANEPSLACYRLQEHIHKSLPQLVLRRIEVNQMYRELQGKCYDLEYAINAVKSMQKSHEHLQNINHHIWQAITAKQRLNNEEAKKTDKKKTSMYQRISGSFDLPASFLPAVATGLSSSASVSADLKSSPAQAIKATTSTASPRRSRASSVSSVPSRAALTRQHSASLSPSKKSHNENKLL</sequence>
<evidence type="ECO:0000256" key="5">
    <source>
        <dbReference type="SAM" id="MobiDB-lite"/>
    </source>
</evidence>
<proteinExistence type="inferred from homology"/>
<comment type="caution">
    <text evidence="6">The sequence shown here is derived from an EMBL/GenBank/DDBJ whole genome shotgun (WGS) entry which is preliminary data.</text>
</comment>
<dbReference type="GO" id="GO:0099078">
    <property type="term" value="C:BORC complex"/>
    <property type="evidence" value="ECO:0007669"/>
    <property type="project" value="TreeGrafter"/>
</dbReference>
<evidence type="ECO:0000256" key="3">
    <source>
        <dbReference type="ARBA" id="ARBA00023136"/>
    </source>
</evidence>
<name>A0AAV4MDG8_9ARAC</name>
<feature type="region of interest" description="Disordered" evidence="5">
    <location>
        <begin position="1"/>
        <end position="26"/>
    </location>
</feature>
<feature type="compositionally biased region" description="Polar residues" evidence="5">
    <location>
        <begin position="202"/>
        <end position="211"/>
    </location>
</feature>
<comment type="subcellular location">
    <subcellularLocation>
        <location evidence="1">Lysosome membrane</location>
    </subcellularLocation>
</comment>
<keyword evidence="3" id="KW-0472">Membrane</keyword>
<organism evidence="6 7">
    <name type="scientific">Caerostris darwini</name>
    <dbReference type="NCBI Taxonomy" id="1538125"/>
    <lineage>
        <taxon>Eukaryota</taxon>
        <taxon>Metazoa</taxon>
        <taxon>Ecdysozoa</taxon>
        <taxon>Arthropoda</taxon>
        <taxon>Chelicerata</taxon>
        <taxon>Arachnida</taxon>
        <taxon>Araneae</taxon>
        <taxon>Araneomorphae</taxon>
        <taxon>Entelegynae</taxon>
        <taxon>Araneoidea</taxon>
        <taxon>Araneidae</taxon>
        <taxon>Caerostris</taxon>
    </lineage>
</organism>
<dbReference type="PANTHER" id="PTHR21146:SF0">
    <property type="entry name" value="BLOC-1-RELATED COMPLEX SUBUNIT 8"/>
    <property type="match status" value="1"/>
</dbReference>
<dbReference type="InterPro" id="IPR019320">
    <property type="entry name" value="BORCS8"/>
</dbReference>
<evidence type="ECO:0000313" key="7">
    <source>
        <dbReference type="Proteomes" id="UP001054837"/>
    </source>
</evidence>
<dbReference type="AlphaFoldDB" id="A0AAV4MDG8"/>
<gene>
    <name evidence="6" type="primary">CG32590</name>
    <name evidence="6" type="ORF">CDAR_280571</name>
</gene>
<evidence type="ECO:0000256" key="1">
    <source>
        <dbReference type="ARBA" id="ARBA00004656"/>
    </source>
</evidence>
<evidence type="ECO:0000256" key="2">
    <source>
        <dbReference type="ARBA" id="ARBA00010463"/>
    </source>
</evidence>
<reference evidence="6 7" key="1">
    <citation type="submission" date="2021-06" db="EMBL/GenBank/DDBJ databases">
        <title>Caerostris darwini draft genome.</title>
        <authorList>
            <person name="Kono N."/>
            <person name="Arakawa K."/>
        </authorList>
    </citation>
    <scope>NUCLEOTIDE SEQUENCE [LARGE SCALE GENOMIC DNA]</scope>
</reference>
<evidence type="ECO:0000256" key="4">
    <source>
        <dbReference type="ARBA" id="ARBA00023228"/>
    </source>
</evidence>
<dbReference type="GO" id="GO:0005765">
    <property type="term" value="C:lysosomal membrane"/>
    <property type="evidence" value="ECO:0007669"/>
    <property type="project" value="UniProtKB-SubCell"/>
</dbReference>
<evidence type="ECO:0000313" key="6">
    <source>
        <dbReference type="EMBL" id="GIX70468.1"/>
    </source>
</evidence>
<protein>
    <submittedName>
        <fullName evidence="6">BLOC-1-related complex subunit 8 homolog</fullName>
    </submittedName>
</protein>
<comment type="similarity">
    <text evidence="2">Belongs to the BORCS8 family.</text>
</comment>
<dbReference type="Proteomes" id="UP001054837">
    <property type="component" value="Unassembled WGS sequence"/>
</dbReference>
<keyword evidence="7" id="KW-1185">Reference proteome</keyword>
<dbReference type="PANTHER" id="PTHR21146">
    <property type="entry name" value="MEF2B PROTEIN"/>
    <property type="match status" value="1"/>
</dbReference>
<dbReference type="Pfam" id="PF10167">
    <property type="entry name" value="BORCS8"/>
    <property type="match status" value="1"/>
</dbReference>
<keyword evidence="4" id="KW-0458">Lysosome</keyword>
<feature type="compositionally biased region" description="Low complexity" evidence="5">
    <location>
        <begin position="176"/>
        <end position="199"/>
    </location>
</feature>
<feature type="region of interest" description="Disordered" evidence="5">
    <location>
        <begin position="167"/>
        <end position="221"/>
    </location>
</feature>
<dbReference type="EMBL" id="BPLQ01000371">
    <property type="protein sequence ID" value="GIX70468.1"/>
    <property type="molecule type" value="Genomic_DNA"/>
</dbReference>
<accession>A0AAV4MDG8</accession>